<dbReference type="Proteomes" id="UP000261174">
    <property type="component" value="Unassembled WGS sequence"/>
</dbReference>
<dbReference type="PRINTS" id="PR00080">
    <property type="entry name" value="SDRFAMILY"/>
</dbReference>
<protein>
    <submittedName>
        <fullName evidence="3">SDR family NAD(P)-dependent oxidoreductase</fullName>
    </submittedName>
</protein>
<evidence type="ECO:0000256" key="1">
    <source>
        <dbReference type="ARBA" id="ARBA00006484"/>
    </source>
</evidence>
<name>A0A3E1NYM2_9BACT</name>
<accession>A0A3E1NYM2</accession>
<sequence length="255" mass="27245">MDLQLKGKTAFISGSSQGIGFAIAAQLLKEGAAVIINGRNKEKLDQAVAQLQPLGEVSGIAGDIADVVHEVPAVDILVNNVGIFELKSFFELTDADWLHFFNVNVMSSVRLSRALMPAMLEKKWGRIIFISSESGVNIPANMIHYGMTKTAMLSISRGLAQLTKGTAITVNTILGGPTYSDGVKNAVEQIASQQHMEASVLKQHIFETTNPGSLLQRFIEPEEIAQLATYLASPLSIATNGAALRADGGVLNTIL</sequence>
<dbReference type="InterPro" id="IPR050259">
    <property type="entry name" value="SDR"/>
</dbReference>
<keyword evidence="4" id="KW-1185">Reference proteome</keyword>
<evidence type="ECO:0000313" key="4">
    <source>
        <dbReference type="Proteomes" id="UP000261174"/>
    </source>
</evidence>
<dbReference type="CDD" id="cd05233">
    <property type="entry name" value="SDR_c"/>
    <property type="match status" value="1"/>
</dbReference>
<evidence type="ECO:0000313" key="3">
    <source>
        <dbReference type="EMBL" id="RFM33031.1"/>
    </source>
</evidence>
<dbReference type="Pfam" id="PF00106">
    <property type="entry name" value="adh_short"/>
    <property type="match status" value="1"/>
</dbReference>
<dbReference type="PROSITE" id="PS00061">
    <property type="entry name" value="ADH_SHORT"/>
    <property type="match status" value="1"/>
</dbReference>
<dbReference type="Gene3D" id="3.40.50.720">
    <property type="entry name" value="NAD(P)-binding Rossmann-like Domain"/>
    <property type="match status" value="1"/>
</dbReference>
<dbReference type="RefSeq" id="WP_116855466.1">
    <property type="nucleotide sequence ID" value="NZ_QTJV01000008.1"/>
</dbReference>
<comment type="similarity">
    <text evidence="1 2">Belongs to the short-chain dehydrogenases/reductases (SDR) family.</text>
</comment>
<proteinExistence type="inferred from homology"/>
<reference evidence="3 4" key="1">
    <citation type="submission" date="2018-08" db="EMBL/GenBank/DDBJ databases">
        <title>Chitinophaga sp. K20C18050901, a novel bacterium isolated from forest soil.</title>
        <authorList>
            <person name="Wang C."/>
        </authorList>
    </citation>
    <scope>NUCLEOTIDE SEQUENCE [LARGE SCALE GENOMIC DNA]</scope>
    <source>
        <strain evidence="3 4">K20C18050901</strain>
    </source>
</reference>
<dbReference type="OrthoDB" id="9804774at2"/>
<organism evidence="3 4">
    <name type="scientific">Chitinophaga silvisoli</name>
    <dbReference type="NCBI Taxonomy" id="2291814"/>
    <lineage>
        <taxon>Bacteria</taxon>
        <taxon>Pseudomonadati</taxon>
        <taxon>Bacteroidota</taxon>
        <taxon>Chitinophagia</taxon>
        <taxon>Chitinophagales</taxon>
        <taxon>Chitinophagaceae</taxon>
        <taxon>Chitinophaga</taxon>
    </lineage>
</organism>
<dbReference type="EMBL" id="QTJV01000008">
    <property type="protein sequence ID" value="RFM33031.1"/>
    <property type="molecule type" value="Genomic_DNA"/>
</dbReference>
<dbReference type="PRINTS" id="PR00081">
    <property type="entry name" value="GDHRDH"/>
</dbReference>
<dbReference type="InterPro" id="IPR020904">
    <property type="entry name" value="Sc_DH/Rdtase_CS"/>
</dbReference>
<evidence type="ECO:0000256" key="2">
    <source>
        <dbReference type="RuleBase" id="RU000363"/>
    </source>
</evidence>
<dbReference type="InterPro" id="IPR002347">
    <property type="entry name" value="SDR_fam"/>
</dbReference>
<comment type="caution">
    <text evidence="3">The sequence shown here is derived from an EMBL/GenBank/DDBJ whole genome shotgun (WGS) entry which is preliminary data.</text>
</comment>
<dbReference type="InterPro" id="IPR036291">
    <property type="entry name" value="NAD(P)-bd_dom_sf"/>
</dbReference>
<dbReference type="GO" id="GO:0032787">
    <property type="term" value="P:monocarboxylic acid metabolic process"/>
    <property type="evidence" value="ECO:0007669"/>
    <property type="project" value="UniProtKB-ARBA"/>
</dbReference>
<gene>
    <name evidence="3" type="ORF">DXN04_21605</name>
</gene>
<dbReference type="AlphaFoldDB" id="A0A3E1NYM2"/>
<dbReference type="PANTHER" id="PTHR42879">
    <property type="entry name" value="3-OXOACYL-(ACYL-CARRIER-PROTEIN) REDUCTASE"/>
    <property type="match status" value="1"/>
</dbReference>
<dbReference type="SUPFAM" id="SSF51735">
    <property type="entry name" value="NAD(P)-binding Rossmann-fold domains"/>
    <property type="match status" value="1"/>
</dbReference>